<dbReference type="AlphaFoldDB" id="A0A2S9J957"/>
<dbReference type="Pfam" id="PF12875">
    <property type="entry name" value="DUF3826"/>
    <property type="match status" value="2"/>
</dbReference>
<keyword evidence="1" id="KW-0732">Signal</keyword>
<reference evidence="2 3" key="1">
    <citation type="submission" date="2018-02" db="EMBL/GenBank/DDBJ databases">
        <title>The draft genome of Sphingobacterium sp. 5JN-11.</title>
        <authorList>
            <person name="Liu L."/>
            <person name="Li L."/>
            <person name="Liang L."/>
            <person name="Zhang X."/>
            <person name="Wang T."/>
        </authorList>
    </citation>
    <scope>NUCLEOTIDE SEQUENCE [LARGE SCALE GENOMIC DNA]</scope>
    <source>
        <strain evidence="2 3">5JN-11</strain>
    </source>
</reference>
<feature type="chain" id="PRO_5015456137" description="DUF3826 domain-containing protein" evidence="1">
    <location>
        <begin position="20"/>
        <end position="391"/>
    </location>
</feature>
<sequence length="391" mass="44843">MKRGLLTFLVLGSLSLAHGQVDSEYQQVAIERAGKIVEKVEPALATDKRNKIRDLVADQYIALNSIHGERDRKLGEAGAAKEQILADADAAIAAQHRQYIQALGELITAEQVEEIKDGMTYHTVPKTYNNYKLMLPFAGDEELAMIHKNLIEAREHAMDGGSAKEKHAWFNKYKGRIANQLASRGYNLKSEGEQWAERRNLESTAYCITESNRLMQTLTISDEWQAEQVRNLLAYQYQKMDEIYAKKKSETTAMEQASLDGVAKEDRAMAIWKESKAALDTQRDKLFEKLGLLLTETQIELVKDEMTYNGFQKELSRFEELLPQLTDEHKAAIIVYLKEARENALNVLTNRERNQWFTKYRGRANNYLSKEGYDLRKATEELERRKNVSLQ</sequence>
<keyword evidence="3" id="KW-1185">Reference proteome</keyword>
<evidence type="ECO:0008006" key="4">
    <source>
        <dbReference type="Google" id="ProtNLM"/>
    </source>
</evidence>
<dbReference type="InterPro" id="IPR024284">
    <property type="entry name" value="DUF3826"/>
</dbReference>
<protein>
    <recommendedName>
        <fullName evidence="4">DUF3826 domain-containing protein</fullName>
    </recommendedName>
</protein>
<name>A0A2S9J957_9SPHI</name>
<evidence type="ECO:0000313" key="2">
    <source>
        <dbReference type="EMBL" id="PRD49302.1"/>
    </source>
</evidence>
<dbReference type="OrthoDB" id="784563at2"/>
<gene>
    <name evidence="2" type="ORF">C5745_01375</name>
</gene>
<organism evidence="2 3">
    <name type="scientific">Sphingobacterium haloxyli</name>
    <dbReference type="NCBI Taxonomy" id="2100533"/>
    <lineage>
        <taxon>Bacteria</taxon>
        <taxon>Pseudomonadati</taxon>
        <taxon>Bacteroidota</taxon>
        <taxon>Sphingobacteriia</taxon>
        <taxon>Sphingobacteriales</taxon>
        <taxon>Sphingobacteriaceae</taxon>
        <taxon>Sphingobacterium</taxon>
    </lineage>
</organism>
<proteinExistence type="predicted"/>
<dbReference type="RefSeq" id="WP_105715144.1">
    <property type="nucleotide sequence ID" value="NZ_PVBQ01000001.1"/>
</dbReference>
<accession>A0A2S9J957</accession>
<evidence type="ECO:0000256" key="1">
    <source>
        <dbReference type="SAM" id="SignalP"/>
    </source>
</evidence>
<dbReference type="EMBL" id="PVBQ01000001">
    <property type="protein sequence ID" value="PRD49302.1"/>
    <property type="molecule type" value="Genomic_DNA"/>
</dbReference>
<dbReference type="Proteomes" id="UP000239711">
    <property type="component" value="Unassembled WGS sequence"/>
</dbReference>
<evidence type="ECO:0000313" key="3">
    <source>
        <dbReference type="Proteomes" id="UP000239711"/>
    </source>
</evidence>
<feature type="signal peptide" evidence="1">
    <location>
        <begin position="1"/>
        <end position="19"/>
    </location>
</feature>
<comment type="caution">
    <text evidence="2">The sequence shown here is derived from an EMBL/GenBank/DDBJ whole genome shotgun (WGS) entry which is preliminary data.</text>
</comment>